<dbReference type="RefSeq" id="WP_066880068.1">
    <property type="nucleotide sequence ID" value="NZ_LODL01000005.1"/>
</dbReference>
<organism evidence="4 5">
    <name type="scientific">Dechloromonas denitrificans</name>
    <dbReference type="NCBI Taxonomy" id="281362"/>
    <lineage>
        <taxon>Bacteria</taxon>
        <taxon>Pseudomonadati</taxon>
        <taxon>Pseudomonadota</taxon>
        <taxon>Betaproteobacteria</taxon>
        <taxon>Rhodocyclales</taxon>
        <taxon>Azonexaceae</taxon>
        <taxon>Dechloromonas</taxon>
    </lineage>
</organism>
<keyword evidence="5" id="KW-1185">Reference proteome</keyword>
<dbReference type="PROSITE" id="PS01124">
    <property type="entry name" value="HTH_ARAC_FAMILY_2"/>
    <property type="match status" value="1"/>
</dbReference>
<dbReference type="EMBL" id="LODL01000005">
    <property type="protein sequence ID" value="KXB32508.1"/>
    <property type="molecule type" value="Genomic_DNA"/>
</dbReference>
<reference evidence="4 5" key="1">
    <citation type="submission" date="2015-12" db="EMBL/GenBank/DDBJ databases">
        <title>Nitrous oxide reduction kinetics distinguish bacteria harboring typical versus atypical NosZ.</title>
        <authorList>
            <person name="Yoon S."/>
            <person name="Nissen S."/>
            <person name="Park D."/>
            <person name="Sanford R.A."/>
            <person name="Loeffler F.E."/>
        </authorList>
    </citation>
    <scope>NUCLEOTIDE SEQUENCE [LARGE SCALE GENOMIC DNA]</scope>
    <source>
        <strain evidence="4 5">ATCC BAA-841</strain>
    </source>
</reference>
<proteinExistence type="predicted"/>
<accession>A0A133XNJ5</accession>
<evidence type="ECO:0000313" key="5">
    <source>
        <dbReference type="Proteomes" id="UP000070186"/>
    </source>
</evidence>
<dbReference type="Pfam" id="PF06719">
    <property type="entry name" value="AraC_N"/>
    <property type="match status" value="1"/>
</dbReference>
<keyword evidence="1" id="KW-0805">Transcription regulation</keyword>
<keyword evidence="2" id="KW-0804">Transcription</keyword>
<comment type="caution">
    <text evidence="4">The sequence shown here is derived from an EMBL/GenBank/DDBJ whole genome shotgun (WGS) entry which is preliminary data.</text>
</comment>
<dbReference type="Gene3D" id="1.10.10.60">
    <property type="entry name" value="Homeodomain-like"/>
    <property type="match status" value="1"/>
</dbReference>
<protein>
    <submittedName>
        <fullName evidence="4">AraC family transcriptional regulator</fullName>
    </submittedName>
</protein>
<evidence type="ECO:0000256" key="2">
    <source>
        <dbReference type="ARBA" id="ARBA00023163"/>
    </source>
</evidence>
<dbReference type="PANTHER" id="PTHR43436:SF1">
    <property type="entry name" value="TRANSCRIPTIONAL REGULATORY PROTEIN"/>
    <property type="match status" value="1"/>
</dbReference>
<gene>
    <name evidence="4" type="ORF">AT959_02145</name>
</gene>
<dbReference type="InterPro" id="IPR009057">
    <property type="entry name" value="Homeodomain-like_sf"/>
</dbReference>
<dbReference type="SUPFAM" id="SSF46689">
    <property type="entry name" value="Homeodomain-like"/>
    <property type="match status" value="2"/>
</dbReference>
<evidence type="ECO:0000259" key="3">
    <source>
        <dbReference type="PROSITE" id="PS01124"/>
    </source>
</evidence>
<name>A0A133XNJ5_9RHOO</name>
<dbReference type="SMART" id="SM00342">
    <property type="entry name" value="HTH_ARAC"/>
    <property type="match status" value="1"/>
</dbReference>
<dbReference type="GO" id="GO:0003700">
    <property type="term" value="F:DNA-binding transcription factor activity"/>
    <property type="evidence" value="ECO:0007669"/>
    <property type="project" value="InterPro"/>
</dbReference>
<dbReference type="InterPro" id="IPR009594">
    <property type="entry name" value="Tscrpt_reg_HTH_AraC_N"/>
</dbReference>
<dbReference type="Pfam" id="PF12833">
    <property type="entry name" value="HTH_18"/>
    <property type="match status" value="1"/>
</dbReference>
<dbReference type="AlphaFoldDB" id="A0A133XNJ5"/>
<feature type="domain" description="HTH araC/xylS-type" evidence="3">
    <location>
        <begin position="202"/>
        <end position="300"/>
    </location>
</feature>
<dbReference type="Proteomes" id="UP000070186">
    <property type="component" value="Unassembled WGS sequence"/>
</dbReference>
<dbReference type="STRING" id="281362.AT959_02145"/>
<evidence type="ECO:0000256" key="1">
    <source>
        <dbReference type="ARBA" id="ARBA00023015"/>
    </source>
</evidence>
<sequence>MYSTVHTTNQAIQAISVLAREIEKNAQSDGDFTTAIPGLSLHRRKTPTEPLHCIFNLGLGVVVQGNKQALLGDEVITYGPGHSMLTSIELPVISRVTRASAQEPLLGLMLTLDSQEILQVATEMKLPAPARGTVFRPLSIERLDERLTRDLIRLLELHDQPELVALLAPLIKREIIIRLVAGPHGPQLQHLVADGSPSQQISKAVTWLKQNFAQPLQVDELAARVHMSPSTFRQHFRAITSTSPLQYQKQLRLQAARQLMLNQNLDAANASGQVGYESASQFSREYGRLFGAPPLQDVRRIRLAEARIG</sequence>
<evidence type="ECO:0000313" key="4">
    <source>
        <dbReference type="EMBL" id="KXB32508.1"/>
    </source>
</evidence>
<dbReference type="InterPro" id="IPR018060">
    <property type="entry name" value="HTH_AraC"/>
</dbReference>
<dbReference type="GO" id="GO:0043565">
    <property type="term" value="F:sequence-specific DNA binding"/>
    <property type="evidence" value="ECO:0007669"/>
    <property type="project" value="InterPro"/>
</dbReference>
<dbReference type="PANTHER" id="PTHR43436">
    <property type="entry name" value="ARAC-FAMILY TRANSCRIPTIONAL REGULATOR"/>
    <property type="match status" value="1"/>
</dbReference>